<name>A0AAN6X8V2_9PEZI</name>
<dbReference type="GO" id="GO:0005737">
    <property type="term" value="C:cytoplasm"/>
    <property type="evidence" value="ECO:0007669"/>
    <property type="project" value="TreeGrafter"/>
</dbReference>
<reference evidence="3" key="1">
    <citation type="journal article" date="2023" name="Mol. Phylogenet. Evol.">
        <title>Genome-scale phylogeny and comparative genomics of the fungal order Sordariales.</title>
        <authorList>
            <person name="Hensen N."/>
            <person name="Bonometti L."/>
            <person name="Westerberg I."/>
            <person name="Brannstrom I.O."/>
            <person name="Guillou S."/>
            <person name="Cros-Aarteil S."/>
            <person name="Calhoun S."/>
            <person name="Haridas S."/>
            <person name="Kuo A."/>
            <person name="Mondo S."/>
            <person name="Pangilinan J."/>
            <person name="Riley R."/>
            <person name="LaButti K."/>
            <person name="Andreopoulos B."/>
            <person name="Lipzen A."/>
            <person name="Chen C."/>
            <person name="Yan M."/>
            <person name="Daum C."/>
            <person name="Ng V."/>
            <person name="Clum A."/>
            <person name="Steindorff A."/>
            <person name="Ohm R.A."/>
            <person name="Martin F."/>
            <person name="Silar P."/>
            <person name="Natvig D.O."/>
            <person name="Lalanne C."/>
            <person name="Gautier V."/>
            <person name="Ament-Velasquez S.L."/>
            <person name="Kruys A."/>
            <person name="Hutchinson M.I."/>
            <person name="Powell A.J."/>
            <person name="Barry K."/>
            <person name="Miller A.N."/>
            <person name="Grigoriev I.V."/>
            <person name="Debuchy R."/>
            <person name="Gladieux P."/>
            <person name="Hiltunen Thoren M."/>
            <person name="Johannesson H."/>
        </authorList>
    </citation>
    <scope>NUCLEOTIDE SEQUENCE</scope>
    <source>
        <strain evidence="3">CBS 315.58</strain>
    </source>
</reference>
<dbReference type="GO" id="GO:0005524">
    <property type="term" value="F:ATP binding"/>
    <property type="evidence" value="ECO:0007669"/>
    <property type="project" value="InterPro"/>
</dbReference>
<organism evidence="3 4">
    <name type="scientific">Triangularia verruculosa</name>
    <dbReference type="NCBI Taxonomy" id="2587418"/>
    <lineage>
        <taxon>Eukaryota</taxon>
        <taxon>Fungi</taxon>
        <taxon>Dikarya</taxon>
        <taxon>Ascomycota</taxon>
        <taxon>Pezizomycotina</taxon>
        <taxon>Sordariomycetes</taxon>
        <taxon>Sordariomycetidae</taxon>
        <taxon>Sordariales</taxon>
        <taxon>Podosporaceae</taxon>
        <taxon>Triangularia</taxon>
    </lineage>
</organism>
<dbReference type="Pfam" id="PF00069">
    <property type="entry name" value="Pkinase"/>
    <property type="match status" value="1"/>
</dbReference>
<feature type="region of interest" description="Disordered" evidence="1">
    <location>
        <begin position="1"/>
        <end position="26"/>
    </location>
</feature>
<evidence type="ECO:0000256" key="1">
    <source>
        <dbReference type="SAM" id="MobiDB-lite"/>
    </source>
</evidence>
<dbReference type="GO" id="GO:0004674">
    <property type="term" value="F:protein serine/threonine kinase activity"/>
    <property type="evidence" value="ECO:0007669"/>
    <property type="project" value="TreeGrafter"/>
</dbReference>
<evidence type="ECO:0000313" key="4">
    <source>
        <dbReference type="Proteomes" id="UP001303160"/>
    </source>
</evidence>
<dbReference type="GO" id="GO:0044773">
    <property type="term" value="P:mitotic DNA damage checkpoint signaling"/>
    <property type="evidence" value="ECO:0007669"/>
    <property type="project" value="TreeGrafter"/>
</dbReference>
<keyword evidence="3" id="KW-0808">Transferase</keyword>
<dbReference type="Gene3D" id="1.10.510.10">
    <property type="entry name" value="Transferase(Phosphotransferase) domain 1"/>
    <property type="match status" value="1"/>
</dbReference>
<gene>
    <name evidence="3" type="ORF">QBC40DRAFT_287897</name>
</gene>
<dbReference type="InterPro" id="IPR000719">
    <property type="entry name" value="Prot_kinase_dom"/>
</dbReference>
<evidence type="ECO:0000259" key="2">
    <source>
        <dbReference type="PROSITE" id="PS50011"/>
    </source>
</evidence>
<dbReference type="EMBL" id="MU863993">
    <property type="protein sequence ID" value="KAK4196125.1"/>
    <property type="molecule type" value="Genomic_DNA"/>
</dbReference>
<evidence type="ECO:0000313" key="3">
    <source>
        <dbReference type="EMBL" id="KAK4196125.1"/>
    </source>
</evidence>
<proteinExistence type="predicted"/>
<dbReference type="AlphaFoldDB" id="A0AAN6X8V2"/>
<dbReference type="PROSITE" id="PS50011">
    <property type="entry name" value="PROTEIN_KINASE_DOM"/>
    <property type="match status" value="1"/>
</dbReference>
<keyword evidence="3" id="KW-0418">Kinase</keyword>
<protein>
    <submittedName>
        <fullName evidence="3">Kinase-like domain-containing protein</fullName>
    </submittedName>
</protein>
<feature type="domain" description="Protein kinase" evidence="2">
    <location>
        <begin position="65"/>
        <end position="299"/>
    </location>
</feature>
<comment type="caution">
    <text evidence="3">The sequence shown here is derived from an EMBL/GenBank/DDBJ whole genome shotgun (WGS) entry which is preliminary data.</text>
</comment>
<reference evidence="3" key="2">
    <citation type="submission" date="2023-05" db="EMBL/GenBank/DDBJ databases">
        <authorList>
            <consortium name="Lawrence Berkeley National Laboratory"/>
            <person name="Steindorff A."/>
            <person name="Hensen N."/>
            <person name="Bonometti L."/>
            <person name="Westerberg I."/>
            <person name="Brannstrom I.O."/>
            <person name="Guillou S."/>
            <person name="Cros-Aarteil S."/>
            <person name="Calhoun S."/>
            <person name="Haridas S."/>
            <person name="Kuo A."/>
            <person name="Mondo S."/>
            <person name="Pangilinan J."/>
            <person name="Riley R."/>
            <person name="Labutti K."/>
            <person name="Andreopoulos B."/>
            <person name="Lipzen A."/>
            <person name="Chen C."/>
            <person name="Yanf M."/>
            <person name="Daum C."/>
            <person name="Ng V."/>
            <person name="Clum A."/>
            <person name="Ohm R."/>
            <person name="Martin F."/>
            <person name="Silar P."/>
            <person name="Natvig D."/>
            <person name="Lalanne C."/>
            <person name="Gautier V."/>
            <person name="Ament-Velasquez S.L."/>
            <person name="Kruys A."/>
            <person name="Hutchinson M.I."/>
            <person name="Powell A.J."/>
            <person name="Barry K."/>
            <person name="Miller A.N."/>
            <person name="Grigoriev I.V."/>
            <person name="Debuchy R."/>
            <person name="Gladieux P."/>
            <person name="Thoren M.H."/>
            <person name="Johannesson H."/>
        </authorList>
    </citation>
    <scope>NUCLEOTIDE SEQUENCE</scope>
    <source>
        <strain evidence="3">CBS 315.58</strain>
    </source>
</reference>
<dbReference type="PANTHER" id="PTHR44167:SF24">
    <property type="entry name" value="SERINE_THREONINE-PROTEIN KINASE CHK2"/>
    <property type="match status" value="1"/>
</dbReference>
<dbReference type="GO" id="GO:0005634">
    <property type="term" value="C:nucleus"/>
    <property type="evidence" value="ECO:0007669"/>
    <property type="project" value="TreeGrafter"/>
</dbReference>
<dbReference type="SMART" id="SM00220">
    <property type="entry name" value="S_TKc"/>
    <property type="match status" value="1"/>
</dbReference>
<dbReference type="Proteomes" id="UP001303160">
    <property type="component" value="Unassembled WGS sequence"/>
</dbReference>
<dbReference type="PANTHER" id="PTHR44167">
    <property type="entry name" value="OVARIAN-SPECIFIC SERINE/THREONINE-PROTEIN KINASE LOK-RELATED"/>
    <property type="match status" value="1"/>
</dbReference>
<dbReference type="SUPFAM" id="SSF56112">
    <property type="entry name" value="Protein kinase-like (PK-like)"/>
    <property type="match status" value="1"/>
</dbReference>
<dbReference type="InterPro" id="IPR011009">
    <property type="entry name" value="Kinase-like_dom_sf"/>
</dbReference>
<accession>A0AAN6X8V2</accession>
<keyword evidence="4" id="KW-1185">Reference proteome</keyword>
<sequence>MSTADSTVPKASGGDTTTDETHPTITSYQDLTIVESGRDPVTGIAKSCMFYHVTEDEKVYYGKTTRNKRDLSFEEFTQLLQRVRDEEIFPEIPHDIDLKIAPDHLNDFNSYVKRPGMAYYDDFIGTDYVWKELLHEAVIMEQISKTPHPYIIRYDGCRVRHGRITSIFLERLDMTLDEYVGSSDESLAALDNDKFLAGVQSAIYYLHSLGLAHNDLNPQNIMVRDGMPVLIDFGGCAPYGQRLQSCGTPGWYEEVFRHSQKKHDEFALRKLADWLKEKQDGKQLIETDGATSTVDNVGP</sequence>